<organism evidence="3 4">
    <name type="scientific">Ceratopteris richardii</name>
    <name type="common">Triangle waterfern</name>
    <dbReference type="NCBI Taxonomy" id="49495"/>
    <lineage>
        <taxon>Eukaryota</taxon>
        <taxon>Viridiplantae</taxon>
        <taxon>Streptophyta</taxon>
        <taxon>Embryophyta</taxon>
        <taxon>Tracheophyta</taxon>
        <taxon>Polypodiopsida</taxon>
        <taxon>Polypodiidae</taxon>
        <taxon>Polypodiales</taxon>
        <taxon>Pteridineae</taxon>
        <taxon>Pteridaceae</taxon>
        <taxon>Parkerioideae</taxon>
        <taxon>Ceratopteris</taxon>
    </lineage>
</organism>
<dbReference type="EMBL" id="CM035441">
    <property type="protein sequence ID" value="KAH7281609.1"/>
    <property type="molecule type" value="Genomic_DNA"/>
</dbReference>
<feature type="coiled-coil region" evidence="1">
    <location>
        <begin position="32"/>
        <end position="165"/>
    </location>
</feature>
<keyword evidence="4" id="KW-1185">Reference proteome</keyword>
<accession>A0A8T2QCN3</accession>
<dbReference type="OrthoDB" id="1915286at2759"/>
<feature type="region of interest" description="Disordered" evidence="2">
    <location>
        <begin position="1"/>
        <end position="29"/>
    </location>
</feature>
<dbReference type="Proteomes" id="UP000825935">
    <property type="component" value="Chromosome 36"/>
</dbReference>
<protein>
    <submittedName>
        <fullName evidence="3">Uncharacterized protein</fullName>
    </submittedName>
</protein>
<sequence>MRDSIGRDIPPSSSSSSSLDREPDPLHNCRSTDELLDYVALLENELENLKLQNNVSQTKHQDEKSHLLERLEAAIDKMNRAEGELQARKKCDALTQSTLAQLTDECRRTERLLEQERRIEKNLEDKIQMLEFELQAKNDLINHRRKRDEKSRKRLEKENEMLKKKATLGWMLGCLSEVYLQSEPEGTAVPLLKMVRNIQRELERENVVLSYSNGPPQMHLEYVEKEIHRLIDCARLVDAETKLLDGKTAVQARIESGPSTQRSFPEDVAGSVEDGIHSASVVASKPQGQFLSNTRIYEDSVSPSTRYIINCFAEGSKQSINEIGNDRTACGNEFATADQRTYGSHRAKIEMFEANPETDVEHSRLTGSTWAEIKVLNKQGAEAAEMLHCQTDIKRMLSRLELSMEQLLEQQKQLPQLPPAPSSAPHVQDRALLDLGDMLSGAYALKKKNKASKSGVVKRASGAKVGSPMTKMKPSKL</sequence>
<proteinExistence type="predicted"/>
<dbReference type="AlphaFoldDB" id="A0A8T2QCN3"/>
<evidence type="ECO:0000313" key="3">
    <source>
        <dbReference type="EMBL" id="KAH7281609.1"/>
    </source>
</evidence>
<gene>
    <name evidence="3" type="ORF">KP509_36G055100</name>
</gene>
<keyword evidence="1" id="KW-0175">Coiled coil</keyword>
<evidence type="ECO:0000256" key="1">
    <source>
        <dbReference type="SAM" id="Coils"/>
    </source>
</evidence>
<comment type="caution">
    <text evidence="3">The sequence shown here is derived from an EMBL/GenBank/DDBJ whole genome shotgun (WGS) entry which is preliminary data.</text>
</comment>
<feature type="region of interest" description="Disordered" evidence="2">
    <location>
        <begin position="448"/>
        <end position="477"/>
    </location>
</feature>
<evidence type="ECO:0000256" key="2">
    <source>
        <dbReference type="SAM" id="MobiDB-lite"/>
    </source>
</evidence>
<evidence type="ECO:0000313" key="4">
    <source>
        <dbReference type="Proteomes" id="UP000825935"/>
    </source>
</evidence>
<reference evidence="3" key="1">
    <citation type="submission" date="2021-08" db="EMBL/GenBank/DDBJ databases">
        <title>WGS assembly of Ceratopteris richardii.</title>
        <authorList>
            <person name="Marchant D.B."/>
            <person name="Chen G."/>
            <person name="Jenkins J."/>
            <person name="Shu S."/>
            <person name="Leebens-Mack J."/>
            <person name="Grimwood J."/>
            <person name="Schmutz J."/>
            <person name="Soltis P."/>
            <person name="Soltis D."/>
            <person name="Chen Z.-H."/>
        </authorList>
    </citation>
    <scope>NUCLEOTIDE SEQUENCE</scope>
    <source>
        <strain evidence="3">Whitten #5841</strain>
        <tissue evidence="3">Leaf</tissue>
    </source>
</reference>
<name>A0A8T2QCN3_CERRI</name>
<feature type="compositionally biased region" description="Basic and acidic residues" evidence="2">
    <location>
        <begin position="19"/>
        <end position="29"/>
    </location>
</feature>